<dbReference type="OrthoDB" id="9780430at2"/>
<dbReference type="InterPro" id="IPR039556">
    <property type="entry name" value="ICL/PEPM"/>
</dbReference>
<name>A0A380MTA7_9GAMM</name>
<dbReference type="EMBL" id="UHIC01000001">
    <property type="protein sequence ID" value="SUO95424.1"/>
    <property type="molecule type" value="Genomic_DNA"/>
</dbReference>
<dbReference type="CDD" id="cd00377">
    <property type="entry name" value="ICL_PEPM"/>
    <property type="match status" value="1"/>
</dbReference>
<dbReference type="Pfam" id="PF13714">
    <property type="entry name" value="PEP_mutase"/>
    <property type="match status" value="1"/>
</dbReference>
<evidence type="ECO:0000256" key="1">
    <source>
        <dbReference type="ARBA" id="ARBA00022723"/>
    </source>
</evidence>
<dbReference type="Gene3D" id="3.20.20.60">
    <property type="entry name" value="Phosphoenolpyruvate-binding domains"/>
    <property type="match status" value="1"/>
</dbReference>
<organism evidence="2 3">
    <name type="scientific">Suttonella ornithocola</name>
    <dbReference type="NCBI Taxonomy" id="279832"/>
    <lineage>
        <taxon>Bacteria</taxon>
        <taxon>Pseudomonadati</taxon>
        <taxon>Pseudomonadota</taxon>
        <taxon>Gammaproteobacteria</taxon>
        <taxon>Cardiobacteriales</taxon>
        <taxon>Cardiobacteriaceae</taxon>
        <taxon>Suttonella</taxon>
    </lineage>
</organism>
<protein>
    <submittedName>
        <fullName evidence="2">Oxaloacetate decarboxylase</fullName>
        <ecNumber evidence="2">4.1.1.3</ecNumber>
    </submittedName>
</protein>
<sequence>MKNLIQKNECLVIGNVWDSLSAIIHEQADFKALGTTSWGISNTLGRKDGQAISFEDLKNVVAQILKVISIPLSVDIEAGYSEDNKEIVNNILTLAKMGCAGVNLEDAIPNNGLKDKESFSLLIREIKDKLLKEGFDNFYLNIRTDTYLNLENPLAETIDRAVLYQNAGADGIFIPCIQTEEDIKAVLEKINIPLNVMSLPNLTDIEQLKNLGVQRFSYGNAMSDCIIAEIEKLTKNILNTSNTSTLYNHNTIETVFK</sequence>
<dbReference type="PANTHER" id="PTHR42905:SF16">
    <property type="entry name" value="CARBOXYPHOSPHONOENOLPYRUVATE PHOSPHONOMUTASE-LIKE PROTEIN (AFU_ORTHOLOGUE AFUA_5G07230)"/>
    <property type="match status" value="1"/>
</dbReference>
<dbReference type="InterPro" id="IPR015813">
    <property type="entry name" value="Pyrv/PenolPyrv_kinase-like_dom"/>
</dbReference>
<dbReference type="RefSeq" id="WP_072575562.1">
    <property type="nucleotide sequence ID" value="NZ_LWHB01000012.1"/>
</dbReference>
<dbReference type="SUPFAM" id="SSF51621">
    <property type="entry name" value="Phosphoenolpyruvate/pyruvate domain"/>
    <property type="match status" value="1"/>
</dbReference>
<keyword evidence="2" id="KW-0456">Lyase</keyword>
<keyword evidence="1" id="KW-0479">Metal-binding</keyword>
<keyword evidence="3" id="KW-1185">Reference proteome</keyword>
<reference evidence="2 3" key="1">
    <citation type="submission" date="2018-06" db="EMBL/GenBank/DDBJ databases">
        <authorList>
            <consortium name="Pathogen Informatics"/>
            <person name="Doyle S."/>
        </authorList>
    </citation>
    <scope>NUCLEOTIDE SEQUENCE [LARGE SCALE GENOMIC DNA]</scope>
    <source>
        <strain evidence="2 3">NCTC13337</strain>
    </source>
</reference>
<evidence type="ECO:0000313" key="2">
    <source>
        <dbReference type="EMBL" id="SUO95424.1"/>
    </source>
</evidence>
<accession>A0A380MTA7</accession>
<dbReference type="EC" id="4.1.1.3" evidence="2"/>
<dbReference type="Proteomes" id="UP000254601">
    <property type="component" value="Unassembled WGS sequence"/>
</dbReference>
<gene>
    <name evidence="2" type="ORF">NCTC13337_01321</name>
</gene>
<dbReference type="AlphaFoldDB" id="A0A380MTA7"/>
<dbReference type="GO" id="GO:0046872">
    <property type="term" value="F:metal ion binding"/>
    <property type="evidence" value="ECO:0007669"/>
    <property type="project" value="UniProtKB-KW"/>
</dbReference>
<dbReference type="PANTHER" id="PTHR42905">
    <property type="entry name" value="PHOSPHOENOLPYRUVATE CARBOXYLASE"/>
    <property type="match status" value="1"/>
</dbReference>
<dbReference type="GO" id="GO:0016829">
    <property type="term" value="F:lyase activity"/>
    <property type="evidence" value="ECO:0007669"/>
    <property type="project" value="UniProtKB-KW"/>
</dbReference>
<proteinExistence type="predicted"/>
<evidence type="ECO:0000313" key="3">
    <source>
        <dbReference type="Proteomes" id="UP000254601"/>
    </source>
</evidence>
<dbReference type="InterPro" id="IPR040442">
    <property type="entry name" value="Pyrv_kinase-like_dom_sf"/>
</dbReference>